<dbReference type="Proteomes" id="UP000677228">
    <property type="component" value="Unassembled WGS sequence"/>
</dbReference>
<evidence type="ECO:0000313" key="4">
    <source>
        <dbReference type="Proteomes" id="UP000682733"/>
    </source>
</evidence>
<evidence type="ECO:0000313" key="2">
    <source>
        <dbReference type="EMBL" id="CAF1531247.1"/>
    </source>
</evidence>
<evidence type="ECO:0000313" key="3">
    <source>
        <dbReference type="EMBL" id="CAF4318233.1"/>
    </source>
</evidence>
<evidence type="ECO:0000259" key="1">
    <source>
        <dbReference type="Pfam" id="PF10988"/>
    </source>
</evidence>
<dbReference type="Pfam" id="PF10988">
    <property type="entry name" value="DUF2807"/>
    <property type="match status" value="1"/>
</dbReference>
<feature type="domain" description="Putative auto-transporter adhesin head GIN" evidence="1">
    <location>
        <begin position="18"/>
        <end position="205"/>
    </location>
</feature>
<dbReference type="EMBL" id="CAJNOK010037500">
    <property type="protein sequence ID" value="CAF1531247.1"/>
    <property type="molecule type" value="Genomic_DNA"/>
</dbReference>
<dbReference type="Gene3D" id="2.160.20.120">
    <property type="match status" value="1"/>
</dbReference>
<sequence>MFVGNGNVQRKVYNVGSFHSILVNGTIDIRLAHGEKQLVEIETDENLHYTDAVQLSINENDQRLSIQDHNCRYTKMIGYIQFVSTPPGLKSLKLNGTGLVQSTNEIFALDNTFSLTINGTRKVELRLDTKNGLELEMNGTSHLTLSGNVQNLADIKQNGSTQFDGKNCTMSRATLDLRGTSTAYIIAQDEINVNVKGVSRVFYRGPLRKKTVESITSTVQEF</sequence>
<protein>
    <recommendedName>
        <fullName evidence="1">Putative auto-transporter adhesin head GIN domain-containing protein</fullName>
    </recommendedName>
</protein>
<dbReference type="AlphaFoldDB" id="A0A8S2U5C4"/>
<dbReference type="InterPro" id="IPR021255">
    <property type="entry name" value="DUF2807"/>
</dbReference>
<gene>
    <name evidence="2" type="ORF">OVA965_LOCUS38268</name>
    <name evidence="3" type="ORF">TMI583_LOCUS39437</name>
</gene>
<proteinExistence type="predicted"/>
<comment type="caution">
    <text evidence="3">The sequence shown here is derived from an EMBL/GenBank/DDBJ whole genome shotgun (WGS) entry which is preliminary data.</text>
</comment>
<dbReference type="EMBL" id="CAJOBA010059735">
    <property type="protein sequence ID" value="CAF4318233.1"/>
    <property type="molecule type" value="Genomic_DNA"/>
</dbReference>
<name>A0A8S2U5C4_9BILA</name>
<accession>A0A8S2U5C4</accession>
<organism evidence="3 4">
    <name type="scientific">Didymodactylos carnosus</name>
    <dbReference type="NCBI Taxonomy" id="1234261"/>
    <lineage>
        <taxon>Eukaryota</taxon>
        <taxon>Metazoa</taxon>
        <taxon>Spiralia</taxon>
        <taxon>Gnathifera</taxon>
        <taxon>Rotifera</taxon>
        <taxon>Eurotatoria</taxon>
        <taxon>Bdelloidea</taxon>
        <taxon>Philodinida</taxon>
        <taxon>Philodinidae</taxon>
        <taxon>Didymodactylos</taxon>
    </lineage>
</organism>
<reference evidence="3" key="1">
    <citation type="submission" date="2021-02" db="EMBL/GenBank/DDBJ databases">
        <authorList>
            <person name="Nowell W R."/>
        </authorList>
    </citation>
    <scope>NUCLEOTIDE SEQUENCE</scope>
</reference>
<dbReference type="Proteomes" id="UP000682733">
    <property type="component" value="Unassembled WGS sequence"/>
</dbReference>